<dbReference type="AlphaFoldDB" id="A0A5K0XX30"/>
<accession>A0A5K0XX30</accession>
<reference evidence="1" key="1">
    <citation type="submission" date="2019-09" db="EMBL/GenBank/DDBJ databases">
        <authorList>
            <person name="Zhang L."/>
        </authorList>
    </citation>
    <scope>NUCLEOTIDE SEQUENCE</scope>
</reference>
<dbReference type="EMBL" id="LR721776">
    <property type="protein sequence ID" value="VVV69293.1"/>
    <property type="molecule type" value="Genomic_DNA"/>
</dbReference>
<gene>
    <name evidence="1" type="ORF">NYM_LOCUS7279</name>
</gene>
<sequence length="33" mass="3966">MTLLYHKQKLEGLQWTIHQVEMDLKRSSDHPAM</sequence>
<proteinExistence type="predicted"/>
<protein>
    <submittedName>
        <fullName evidence="1">Uncharacterized protein</fullName>
    </submittedName>
</protein>
<organism evidence="1">
    <name type="scientific">Nymphaea colorata</name>
    <name type="common">pocket water lily</name>
    <dbReference type="NCBI Taxonomy" id="210225"/>
    <lineage>
        <taxon>Eukaryota</taxon>
        <taxon>Viridiplantae</taxon>
        <taxon>Streptophyta</taxon>
        <taxon>Embryophyta</taxon>
        <taxon>Tracheophyta</taxon>
        <taxon>Spermatophyta</taxon>
        <taxon>Magnoliopsida</taxon>
        <taxon>Nymphaeales</taxon>
        <taxon>Nymphaeaceae</taxon>
        <taxon>Nymphaea</taxon>
    </lineage>
</organism>
<name>A0A5K0XX30_9MAGN</name>
<evidence type="ECO:0000313" key="1">
    <source>
        <dbReference type="EMBL" id="VVV69293.1"/>
    </source>
</evidence>